<dbReference type="Pfam" id="PF01979">
    <property type="entry name" value="Amidohydro_1"/>
    <property type="match status" value="1"/>
</dbReference>
<dbReference type="STRING" id="763406.A0A1E3NDI5"/>
<comment type="cofactor">
    <cofactor evidence="1">
        <name>Zn(2+)</name>
        <dbReference type="ChEBI" id="CHEBI:29105"/>
    </cofactor>
</comment>
<proteinExistence type="inferred from homology"/>
<evidence type="ECO:0000259" key="9">
    <source>
        <dbReference type="Pfam" id="PF01979"/>
    </source>
</evidence>
<keyword evidence="4" id="KW-0479">Metal-binding</keyword>
<dbReference type="NCBIfam" id="TIGR02033">
    <property type="entry name" value="D-hydantoinase"/>
    <property type="match status" value="1"/>
</dbReference>
<dbReference type="CDD" id="cd01314">
    <property type="entry name" value="D-HYD"/>
    <property type="match status" value="1"/>
</dbReference>
<feature type="modified residue" description="N6-carboxylysine" evidence="8">
    <location>
        <position position="155"/>
    </location>
</feature>
<evidence type="ECO:0000256" key="6">
    <source>
        <dbReference type="ARBA" id="ARBA00036696"/>
    </source>
</evidence>
<dbReference type="GO" id="GO:0004157">
    <property type="term" value="F:dihydropyrimidinase activity"/>
    <property type="evidence" value="ECO:0007669"/>
    <property type="project" value="UniProtKB-EC"/>
</dbReference>
<dbReference type="GeneID" id="30178691"/>
<dbReference type="InterPro" id="IPR006680">
    <property type="entry name" value="Amidohydro-rel"/>
</dbReference>
<evidence type="ECO:0000313" key="10">
    <source>
        <dbReference type="EMBL" id="ODQ44182.1"/>
    </source>
</evidence>
<keyword evidence="5" id="KW-0378">Hydrolase</keyword>
<organism evidence="10 11">
    <name type="scientific">Pichia membranifaciens NRRL Y-2026</name>
    <dbReference type="NCBI Taxonomy" id="763406"/>
    <lineage>
        <taxon>Eukaryota</taxon>
        <taxon>Fungi</taxon>
        <taxon>Dikarya</taxon>
        <taxon>Ascomycota</taxon>
        <taxon>Saccharomycotina</taxon>
        <taxon>Pichiomycetes</taxon>
        <taxon>Pichiales</taxon>
        <taxon>Pichiaceae</taxon>
        <taxon>Pichia</taxon>
    </lineage>
</organism>
<evidence type="ECO:0000256" key="5">
    <source>
        <dbReference type="ARBA" id="ARBA00022801"/>
    </source>
</evidence>
<dbReference type="GO" id="GO:0005737">
    <property type="term" value="C:cytoplasm"/>
    <property type="evidence" value="ECO:0007669"/>
    <property type="project" value="InterPro"/>
</dbReference>
<dbReference type="InterPro" id="IPR011059">
    <property type="entry name" value="Metal-dep_hydrolase_composite"/>
</dbReference>
<evidence type="ECO:0000313" key="11">
    <source>
        <dbReference type="Proteomes" id="UP000094455"/>
    </source>
</evidence>
<protein>
    <recommendedName>
        <fullName evidence="7">dihydropyrimidinase</fullName>
        <ecNumber evidence="7">3.5.2.2</ecNumber>
    </recommendedName>
</protein>
<dbReference type="InterPro" id="IPR011778">
    <property type="entry name" value="Hydantoinase/dihydroPyrase"/>
</dbReference>
<dbReference type="PANTHER" id="PTHR11647:SF1">
    <property type="entry name" value="COLLAPSIN RESPONSE MEDIATOR PROTEIN"/>
    <property type="match status" value="1"/>
</dbReference>
<dbReference type="GO" id="GO:0046872">
    <property type="term" value="F:metal ion binding"/>
    <property type="evidence" value="ECO:0007669"/>
    <property type="project" value="UniProtKB-KW"/>
</dbReference>
<dbReference type="AlphaFoldDB" id="A0A1E3NDI5"/>
<keyword evidence="11" id="KW-1185">Reference proteome</keyword>
<comment type="PTM">
    <text evidence="8">Carbamylation allows a single lysine to coordinate two divalent metal cations.</text>
</comment>
<feature type="domain" description="Amidohydrolase-related" evidence="9">
    <location>
        <begin position="52"/>
        <end position="459"/>
    </location>
</feature>
<keyword evidence="3" id="KW-0597">Phosphoprotein</keyword>
<dbReference type="PANTHER" id="PTHR11647">
    <property type="entry name" value="HYDRANTOINASE/DIHYDROPYRIMIDINASE FAMILY MEMBER"/>
    <property type="match status" value="1"/>
</dbReference>
<dbReference type="InterPro" id="IPR032466">
    <property type="entry name" value="Metal_Hydrolase"/>
</dbReference>
<evidence type="ECO:0000256" key="7">
    <source>
        <dbReference type="ARBA" id="ARBA00039113"/>
    </source>
</evidence>
<dbReference type="FunFam" id="3.20.20.140:FF:000217">
    <property type="entry name" value="Dihydropyrimidinase-related protein 1"/>
    <property type="match status" value="1"/>
</dbReference>
<dbReference type="OrthoDB" id="1924787at2759"/>
<dbReference type="RefSeq" id="XP_019015295.1">
    <property type="nucleotide sequence ID" value="XM_019162004.1"/>
</dbReference>
<dbReference type="InterPro" id="IPR050378">
    <property type="entry name" value="Metallo-dep_Hydrolases_sf"/>
</dbReference>
<dbReference type="Proteomes" id="UP000094455">
    <property type="component" value="Unassembled WGS sequence"/>
</dbReference>
<dbReference type="Gene3D" id="3.20.20.140">
    <property type="entry name" value="Metal-dependent hydrolases"/>
    <property type="match status" value="1"/>
</dbReference>
<dbReference type="EMBL" id="KV454008">
    <property type="protein sequence ID" value="ODQ44182.1"/>
    <property type="molecule type" value="Genomic_DNA"/>
</dbReference>
<sequence>MSYDLVIYNGRIVTASDILPSSIYIGINNGIIETLTTSKLSGKREIDAEGGYIMPGGVDSHVHIDQDNAPAGDNFESGSRSAVAGGTTTIIPFAIQPKKEYDLLKVVEEYHQRANKHGGSYCDYGFHLIISEPTPEMLEKTFPAVCNKEAITSVKVYTTYPRYKLSDEQLLQIFLTNRKNNVTTMVHAENSDIIDFINNKLMSKKMTDPFFHTVSRPQLAEDEASYRAISLAKVIDVPMLIVHMSCESALDHVKKAQTDLLPIFAETCPQYLFLTGDYLKHDCCHHSSQGDEFQGAKYICSPPLRATQQDLEAVWKNLINGTVTVFSSDHAPSNYDHPLGKKKGLVNGIPHFKDVPNGLPGIETRLPLLFCYGVEKGRITPQKFVELTATNPAKLYGLSETKGTIGVGLDADFTIWYPEGKMERFSLTNDMLHHSIDYTPYEGMEFTNWPRYTILRGNVCFDRDNGGVVGDKVGNYLRRKGSVLAGSRAKLNPIFQ</sequence>
<evidence type="ECO:0000256" key="2">
    <source>
        <dbReference type="ARBA" id="ARBA00008829"/>
    </source>
</evidence>
<gene>
    <name evidence="10" type="ORF">PICMEDRAFT_18444</name>
</gene>
<evidence type="ECO:0000256" key="1">
    <source>
        <dbReference type="ARBA" id="ARBA00001947"/>
    </source>
</evidence>
<comment type="similarity">
    <text evidence="2">Belongs to the metallo-dependent hydrolases superfamily. Hydantoinase/dihydropyrimidinase family.</text>
</comment>
<dbReference type="SUPFAM" id="SSF51338">
    <property type="entry name" value="Composite domain of metallo-dependent hydrolases"/>
    <property type="match status" value="1"/>
</dbReference>
<reference evidence="10 11" key="1">
    <citation type="journal article" date="2016" name="Proc. Natl. Acad. Sci. U.S.A.">
        <title>Comparative genomics of biotechnologically important yeasts.</title>
        <authorList>
            <person name="Riley R."/>
            <person name="Haridas S."/>
            <person name="Wolfe K.H."/>
            <person name="Lopes M.R."/>
            <person name="Hittinger C.T."/>
            <person name="Goeker M."/>
            <person name="Salamov A.A."/>
            <person name="Wisecaver J.H."/>
            <person name="Long T.M."/>
            <person name="Calvey C.H."/>
            <person name="Aerts A.L."/>
            <person name="Barry K.W."/>
            <person name="Choi C."/>
            <person name="Clum A."/>
            <person name="Coughlan A.Y."/>
            <person name="Deshpande S."/>
            <person name="Douglass A.P."/>
            <person name="Hanson S.J."/>
            <person name="Klenk H.-P."/>
            <person name="LaButti K.M."/>
            <person name="Lapidus A."/>
            <person name="Lindquist E.A."/>
            <person name="Lipzen A.M."/>
            <person name="Meier-Kolthoff J.P."/>
            <person name="Ohm R.A."/>
            <person name="Otillar R.P."/>
            <person name="Pangilinan J.L."/>
            <person name="Peng Y."/>
            <person name="Rokas A."/>
            <person name="Rosa C.A."/>
            <person name="Scheuner C."/>
            <person name="Sibirny A.A."/>
            <person name="Slot J.C."/>
            <person name="Stielow J.B."/>
            <person name="Sun H."/>
            <person name="Kurtzman C.P."/>
            <person name="Blackwell M."/>
            <person name="Grigoriev I.V."/>
            <person name="Jeffries T.W."/>
        </authorList>
    </citation>
    <scope>NUCLEOTIDE SEQUENCE [LARGE SCALE GENOMIC DNA]</scope>
    <source>
        <strain evidence="10 11">NRRL Y-2026</strain>
    </source>
</reference>
<evidence type="ECO:0000256" key="8">
    <source>
        <dbReference type="PIRSR" id="PIRSR611778-50"/>
    </source>
</evidence>
<evidence type="ECO:0000256" key="4">
    <source>
        <dbReference type="ARBA" id="ARBA00022723"/>
    </source>
</evidence>
<name>A0A1E3NDI5_9ASCO</name>
<accession>A0A1E3NDI5</accession>
<dbReference type="Gene3D" id="2.30.40.10">
    <property type="entry name" value="Urease, subunit C, domain 1"/>
    <property type="match status" value="1"/>
</dbReference>
<evidence type="ECO:0000256" key="3">
    <source>
        <dbReference type="ARBA" id="ARBA00022553"/>
    </source>
</evidence>
<dbReference type="SUPFAM" id="SSF51556">
    <property type="entry name" value="Metallo-dependent hydrolases"/>
    <property type="match status" value="1"/>
</dbReference>
<comment type="catalytic activity">
    <reaction evidence="6">
        <text>5,6-dihydrouracil + H2O = 3-(carbamoylamino)propanoate + H(+)</text>
        <dbReference type="Rhea" id="RHEA:16121"/>
        <dbReference type="ChEBI" id="CHEBI:11892"/>
        <dbReference type="ChEBI" id="CHEBI:15377"/>
        <dbReference type="ChEBI" id="CHEBI:15378"/>
        <dbReference type="ChEBI" id="CHEBI:15901"/>
        <dbReference type="EC" id="3.5.2.2"/>
    </reaction>
</comment>
<dbReference type="EC" id="3.5.2.2" evidence="7"/>